<dbReference type="InterPro" id="IPR042303">
    <property type="entry name" value="Malonyl_CoA_deC_C_sf"/>
</dbReference>
<dbReference type="GO" id="GO:0006085">
    <property type="term" value="P:acetyl-CoA biosynthetic process"/>
    <property type="evidence" value="ECO:0007669"/>
    <property type="project" value="TreeGrafter"/>
</dbReference>
<dbReference type="OrthoDB" id="426718at2759"/>
<dbReference type="GO" id="GO:0005759">
    <property type="term" value="C:mitochondrial matrix"/>
    <property type="evidence" value="ECO:0007669"/>
    <property type="project" value="TreeGrafter"/>
</dbReference>
<dbReference type="Proteomes" id="UP000025227">
    <property type="component" value="Unplaced"/>
</dbReference>
<dbReference type="AlphaFoldDB" id="A0A7I5EB27"/>
<evidence type="ECO:0000313" key="3">
    <source>
        <dbReference type="Proteomes" id="UP000025227"/>
    </source>
</evidence>
<dbReference type="WBParaSite" id="HCON_00114810-00001">
    <property type="protein sequence ID" value="HCON_00114810-00001"/>
    <property type="gene ID" value="HCON_00114810"/>
</dbReference>
<evidence type="ECO:0000313" key="4">
    <source>
        <dbReference type="WBParaSite" id="HCON_00114810-00001"/>
    </source>
</evidence>
<dbReference type="InterPro" id="IPR038351">
    <property type="entry name" value="MCD_N_sf"/>
</dbReference>
<dbReference type="OMA" id="CEQFAPD"/>
<dbReference type="InterPro" id="IPR038917">
    <property type="entry name" value="Malonyl_CoA_deC"/>
</dbReference>
<dbReference type="GO" id="GO:0006633">
    <property type="term" value="P:fatty acid biosynthetic process"/>
    <property type="evidence" value="ECO:0007669"/>
    <property type="project" value="InterPro"/>
</dbReference>
<name>A0A7I5EB27_HAECO</name>
<reference evidence="4" key="1">
    <citation type="submission" date="2020-12" db="UniProtKB">
        <authorList>
            <consortium name="WormBaseParasite"/>
        </authorList>
    </citation>
    <scope>IDENTIFICATION</scope>
    <source>
        <strain evidence="4">MHco3</strain>
    </source>
</reference>
<dbReference type="PANTHER" id="PTHR28641:SF1">
    <property type="entry name" value="MALONYL-COA DECARBOXYLASE, MITOCHONDRIAL"/>
    <property type="match status" value="1"/>
</dbReference>
<dbReference type="Pfam" id="PF05292">
    <property type="entry name" value="MCD"/>
    <property type="match status" value="1"/>
</dbReference>
<protein>
    <submittedName>
        <fullName evidence="4">Malonyl-CoA decarboxylase, mitochondrial</fullName>
    </submittedName>
</protein>
<dbReference type="GO" id="GO:0050080">
    <property type="term" value="F:malonyl-CoA decarboxylase activity"/>
    <property type="evidence" value="ECO:0007669"/>
    <property type="project" value="InterPro"/>
</dbReference>
<dbReference type="Gene3D" id="3.40.630.150">
    <property type="entry name" value="Malonyl-CoA decarboxylase, catalytic domain"/>
    <property type="match status" value="1"/>
</dbReference>
<dbReference type="GO" id="GO:0005782">
    <property type="term" value="C:peroxisomal matrix"/>
    <property type="evidence" value="ECO:0007669"/>
    <property type="project" value="TreeGrafter"/>
</dbReference>
<evidence type="ECO:0000259" key="1">
    <source>
        <dbReference type="Pfam" id="PF05292"/>
    </source>
</evidence>
<dbReference type="GO" id="GO:2001294">
    <property type="term" value="P:malonyl-CoA catabolic process"/>
    <property type="evidence" value="ECO:0007669"/>
    <property type="project" value="TreeGrafter"/>
</dbReference>
<dbReference type="FunFam" id="3.40.630.150:FF:000001">
    <property type="entry name" value="Malonyl-CoA decarboxylase, mitochondrial"/>
    <property type="match status" value="1"/>
</dbReference>
<evidence type="ECO:0000259" key="2">
    <source>
        <dbReference type="Pfam" id="PF17408"/>
    </source>
</evidence>
<dbReference type="Gene3D" id="1.20.140.90">
    <property type="entry name" value="Malonyl-CoA decarboxylase, oligemerization domain"/>
    <property type="match status" value="1"/>
</dbReference>
<feature type="domain" description="Malonyl-CoA decarboxylase C-terminal" evidence="1">
    <location>
        <begin position="166"/>
        <end position="426"/>
    </location>
</feature>
<dbReference type="Pfam" id="PF17408">
    <property type="entry name" value="MCD_N"/>
    <property type="match status" value="1"/>
</dbReference>
<feature type="domain" description="Malonyl-CoA decarboxylase N-terminal" evidence="2">
    <location>
        <begin position="76"/>
        <end position="162"/>
    </location>
</feature>
<dbReference type="InterPro" id="IPR035372">
    <property type="entry name" value="MCD_N"/>
</dbReference>
<keyword evidence="3" id="KW-1185">Reference proteome</keyword>
<dbReference type="PANTHER" id="PTHR28641">
    <property type="match status" value="1"/>
</dbReference>
<proteinExistence type="predicted"/>
<dbReference type="InterPro" id="IPR007956">
    <property type="entry name" value="Malonyl_CoA_deC_C"/>
</dbReference>
<accession>A0A7I5EB27</accession>
<sequence>MVMRSAIIHASQWSGSIAFRQFQTEAKSLPDVLAGLTTRTTSYQYLAIGRCVMEAYSSGDGNAKKDILLSIASSCGPDLLALNNAISIYGKNPSLAHEVREAATPVHFRLLQSVGNLPNGIRQICDMRAHLLLLMKTEEDKSTASSLHRLERSAHELLVLWFCQSNMKLERLTWQSPGDILQKVSEYEAVHPVRGASEFKQRLGHGRRCFYFSHEAMPREPLVIVHVALLNEIADNIQRIVKCTDFDYDEQRCTAAIYYSINSTQPGLAGIDLGNMLIKRVAHLLQSELPSVHIHSTLSPIPGFRTWMLRCLHDSSLYGTLVTDVILEKIEEIEGKNVEKQQAMDNFKKLLTNVTESMVHLEQMKDVLMQLCATYLTSRRHNGFALNPVANFHLRNGAELYRLNWKGDASRRGLESSLGIMVNYRYRLEKVLENSVRYTLEKHIPVHDNVSSLIRVPKESKM</sequence>
<organism evidence="3 4">
    <name type="scientific">Haemonchus contortus</name>
    <name type="common">Barber pole worm</name>
    <dbReference type="NCBI Taxonomy" id="6289"/>
    <lineage>
        <taxon>Eukaryota</taxon>
        <taxon>Metazoa</taxon>
        <taxon>Ecdysozoa</taxon>
        <taxon>Nematoda</taxon>
        <taxon>Chromadorea</taxon>
        <taxon>Rhabditida</taxon>
        <taxon>Rhabditina</taxon>
        <taxon>Rhabditomorpha</taxon>
        <taxon>Strongyloidea</taxon>
        <taxon>Trichostrongylidae</taxon>
        <taxon>Haemonchus</taxon>
    </lineage>
</organism>